<feature type="domain" description="HipA N-terminal subdomain 1" evidence="5">
    <location>
        <begin position="4"/>
        <end position="103"/>
    </location>
</feature>
<evidence type="ECO:0000256" key="2">
    <source>
        <dbReference type="ARBA" id="ARBA00022679"/>
    </source>
</evidence>
<dbReference type="GO" id="GO:0004674">
    <property type="term" value="F:protein serine/threonine kinase activity"/>
    <property type="evidence" value="ECO:0007669"/>
    <property type="project" value="TreeGrafter"/>
</dbReference>
<dbReference type="OrthoDB" id="9805913at2"/>
<dbReference type="Pfam" id="PF07804">
    <property type="entry name" value="HipA_C"/>
    <property type="match status" value="1"/>
</dbReference>
<keyword evidence="3" id="KW-0418">Kinase</keyword>
<evidence type="ECO:0000259" key="5">
    <source>
        <dbReference type="Pfam" id="PF13657"/>
    </source>
</evidence>
<dbReference type="NCBIfam" id="TIGR03071">
    <property type="entry name" value="couple_hipA"/>
    <property type="match status" value="1"/>
</dbReference>
<evidence type="ECO:0000313" key="6">
    <source>
        <dbReference type="EMBL" id="RWX52908.1"/>
    </source>
</evidence>
<dbReference type="Proteomes" id="UP000287563">
    <property type="component" value="Unassembled WGS sequence"/>
</dbReference>
<dbReference type="InterPro" id="IPR017508">
    <property type="entry name" value="HipA_N1"/>
</dbReference>
<proteinExistence type="inferred from homology"/>
<comment type="similarity">
    <text evidence="1">Belongs to the HipA Ser/Thr kinase family.</text>
</comment>
<evidence type="ECO:0000256" key="1">
    <source>
        <dbReference type="ARBA" id="ARBA00010164"/>
    </source>
</evidence>
<accession>A0A3S3SVD8</accession>
<dbReference type="CDD" id="cd17808">
    <property type="entry name" value="HipA_Ec_like"/>
    <property type="match status" value="1"/>
</dbReference>
<evidence type="ECO:0000256" key="3">
    <source>
        <dbReference type="ARBA" id="ARBA00022777"/>
    </source>
</evidence>
<dbReference type="PANTHER" id="PTHR37419:SF1">
    <property type="entry name" value="SERINE_THREONINE-PROTEIN KINASE TOXIN HIPA"/>
    <property type="match status" value="1"/>
</dbReference>
<dbReference type="PANTHER" id="PTHR37419">
    <property type="entry name" value="SERINE/THREONINE-PROTEIN KINASE TOXIN HIPA"/>
    <property type="match status" value="1"/>
</dbReference>
<sequence>MQTLSVAMNGILVGTLSKASSGAVSFQYHPSWLSRSGSRAISLSMPLRSDPYHGELAYNFFDNLLPDNEEIRSRIQSRFQAETKRPFDLLSKIGGDCVGAIQLYAPEATLEDVRQVYAEPLTEARMAKVLRGYQSGVPLGMLDDIDDFRISIAGAQEKTGLLWYKNQWHLPLGSTPTSHILKLPIGILPHKNIDLSDSCENEWLCLKIAEAYGLPVNKAEIIHAEDVKALAIERFDRRWSQDGRWLMRLPQEDLCQALGVAPALKYESDGGPGIAVIMPFLLGSRAPADDRELFFKAQILFWLLGAIDGHGKNFSVFLEPDSRYRMTPLYDIISAYPLMAAKSIPRQKAKMAMALTGSKKYYKWQTIQPRHFLSTAKAVGFSEQRAGELMAEMKAQTAQAVEAVRQQLPPDFPAAISETIFEGMLRQADRLPS</sequence>
<gene>
    <name evidence="6" type="ORF">EDI28_24925</name>
</gene>
<dbReference type="GO" id="GO:0005829">
    <property type="term" value="C:cytosol"/>
    <property type="evidence" value="ECO:0007669"/>
    <property type="project" value="TreeGrafter"/>
</dbReference>
<dbReference type="Pfam" id="PF13657">
    <property type="entry name" value="Couple_hipA"/>
    <property type="match status" value="1"/>
</dbReference>
<protein>
    <submittedName>
        <fullName evidence="6">Type II toxin-antitoxin system HipA family toxin</fullName>
    </submittedName>
</protein>
<dbReference type="InterPro" id="IPR012893">
    <property type="entry name" value="HipA-like_C"/>
</dbReference>
<dbReference type="InterPro" id="IPR052028">
    <property type="entry name" value="HipA_Ser/Thr_kinase"/>
</dbReference>
<keyword evidence="7" id="KW-1185">Reference proteome</keyword>
<dbReference type="RefSeq" id="WP_128786532.1">
    <property type="nucleotide sequence ID" value="NZ_RJLM01000023.1"/>
</dbReference>
<comment type="caution">
    <text evidence="6">The sequence shown here is derived from an EMBL/GenBank/DDBJ whole genome shotgun (WGS) entry which is preliminary data.</text>
</comment>
<dbReference type="EMBL" id="RJLM01000023">
    <property type="protein sequence ID" value="RWX52908.1"/>
    <property type="molecule type" value="Genomic_DNA"/>
</dbReference>
<name>A0A3S3SVD8_9GAMM</name>
<feature type="domain" description="HipA-like C-terminal" evidence="4">
    <location>
        <begin position="150"/>
        <end position="400"/>
    </location>
</feature>
<keyword evidence="2" id="KW-0808">Transferase</keyword>
<evidence type="ECO:0000313" key="7">
    <source>
        <dbReference type="Proteomes" id="UP000287563"/>
    </source>
</evidence>
<dbReference type="AlphaFoldDB" id="A0A3S3SVD8"/>
<reference evidence="6 7" key="1">
    <citation type="submission" date="2018-11" db="EMBL/GenBank/DDBJ databases">
        <title>Photobacterium sp. BEI247 sp. nov., a marine bacterium isolated from Yongle Blue Hole in the South China Sea.</title>
        <authorList>
            <person name="Wang X."/>
        </authorList>
    </citation>
    <scope>NUCLEOTIDE SEQUENCE [LARGE SCALE GENOMIC DNA]</scope>
    <source>
        <strain evidence="7">BEI247</strain>
    </source>
</reference>
<evidence type="ECO:0000259" key="4">
    <source>
        <dbReference type="Pfam" id="PF07804"/>
    </source>
</evidence>
<organism evidence="6 7">
    <name type="scientific">Photobacterium chitinilyticum</name>
    <dbReference type="NCBI Taxonomy" id="2485123"/>
    <lineage>
        <taxon>Bacteria</taxon>
        <taxon>Pseudomonadati</taxon>
        <taxon>Pseudomonadota</taxon>
        <taxon>Gammaproteobacteria</taxon>
        <taxon>Vibrionales</taxon>
        <taxon>Vibrionaceae</taxon>
        <taxon>Photobacterium</taxon>
    </lineage>
</organism>